<comment type="caution">
    <text evidence="1">The sequence shown here is derived from an EMBL/GenBank/DDBJ whole genome shotgun (WGS) entry which is preliminary data.</text>
</comment>
<keyword evidence="2" id="KW-1185">Reference proteome</keyword>
<reference evidence="1 2" key="1">
    <citation type="submission" date="2017-03" db="EMBL/GenBank/DDBJ databases">
        <title>Draft genome sequence of Moraxella equi CCUG 4950T type strain.</title>
        <authorList>
            <person name="Salva-Serra F."/>
            <person name="Engstrom-Jakobsson H."/>
            <person name="Thorell K."/>
            <person name="Jaen-Luchoro D."/>
            <person name="Gonzales-Siles L."/>
            <person name="Karlsson R."/>
            <person name="Yazdan S."/>
            <person name="Boulund F."/>
            <person name="Johnning A."/>
            <person name="Engstrand L."/>
            <person name="Kristiansson E."/>
            <person name="Moore E."/>
        </authorList>
    </citation>
    <scope>NUCLEOTIDE SEQUENCE [LARGE SCALE GENOMIC DNA]</scope>
    <source>
        <strain evidence="1 2">CCUG 4950</strain>
    </source>
</reference>
<protein>
    <submittedName>
        <fullName evidence="1">Uncharacterized protein</fullName>
    </submittedName>
</protein>
<dbReference type="EMBL" id="MXAP01000040">
    <property type="protein sequence ID" value="OPH39282.1"/>
    <property type="molecule type" value="Genomic_DNA"/>
</dbReference>
<evidence type="ECO:0000313" key="2">
    <source>
        <dbReference type="Proteomes" id="UP000190777"/>
    </source>
</evidence>
<organism evidence="1 2">
    <name type="scientific">Moraxella equi</name>
    <dbReference type="NCBI Taxonomy" id="60442"/>
    <lineage>
        <taxon>Bacteria</taxon>
        <taxon>Pseudomonadati</taxon>
        <taxon>Pseudomonadota</taxon>
        <taxon>Gammaproteobacteria</taxon>
        <taxon>Moraxellales</taxon>
        <taxon>Moraxellaceae</taxon>
        <taxon>Moraxella</taxon>
    </lineage>
</organism>
<proteinExistence type="predicted"/>
<accession>A0ABX3NJC8</accession>
<sequence length="65" mass="7102">MGINKSKITGNVIMGMICQFSMGKDVFGINMINSIFARVSEIESLAIPIILPLTPKIGYNGTHFK</sequence>
<evidence type="ECO:0000313" key="1">
    <source>
        <dbReference type="EMBL" id="OPH39282.1"/>
    </source>
</evidence>
<name>A0ABX3NJC8_9GAMM</name>
<gene>
    <name evidence="1" type="ORF">B5J93_04165</name>
</gene>
<dbReference type="Proteomes" id="UP000190777">
    <property type="component" value="Unassembled WGS sequence"/>
</dbReference>